<comment type="caution">
    <text evidence="3">The sequence shown here is derived from an EMBL/GenBank/DDBJ whole genome shotgun (WGS) entry which is preliminary data.</text>
</comment>
<accession>A0A1S8NJA3</accession>
<feature type="domain" description="Glycosyltransferase subfamily 4-like N-terminal" evidence="2">
    <location>
        <begin position="83"/>
        <end position="203"/>
    </location>
</feature>
<proteinExistence type="predicted"/>
<reference evidence="3 4" key="1">
    <citation type="submission" date="2016-05" db="EMBL/GenBank/DDBJ databases">
        <title>Microbial solvent formation.</title>
        <authorList>
            <person name="Poehlein A."/>
            <person name="Montoya Solano J.D."/>
            <person name="Flitsch S."/>
            <person name="Krabben P."/>
            <person name="Duerre P."/>
            <person name="Daniel R."/>
        </authorList>
    </citation>
    <scope>NUCLEOTIDE SEQUENCE [LARGE SCALE GENOMIC DNA]</scope>
    <source>
        <strain evidence="3 4">L1-8</strain>
    </source>
</reference>
<evidence type="ECO:0000259" key="1">
    <source>
        <dbReference type="Pfam" id="PF00534"/>
    </source>
</evidence>
<dbReference type="Pfam" id="PF00534">
    <property type="entry name" value="Glycos_transf_1"/>
    <property type="match status" value="1"/>
</dbReference>
<organism evidence="3 4">
    <name type="scientific">Clostridium saccharobutylicum</name>
    <dbReference type="NCBI Taxonomy" id="169679"/>
    <lineage>
        <taxon>Bacteria</taxon>
        <taxon>Bacillati</taxon>
        <taxon>Bacillota</taxon>
        <taxon>Clostridia</taxon>
        <taxon>Eubacteriales</taxon>
        <taxon>Clostridiaceae</taxon>
        <taxon>Clostridium</taxon>
    </lineage>
</organism>
<dbReference type="Proteomes" id="UP000191154">
    <property type="component" value="Unassembled WGS sequence"/>
</dbReference>
<evidence type="ECO:0000259" key="2">
    <source>
        <dbReference type="Pfam" id="PF13439"/>
    </source>
</evidence>
<dbReference type="EC" id="2.4.-.-" evidence="3"/>
<feature type="domain" description="Glycosyl transferase family 1" evidence="1">
    <location>
        <begin position="213"/>
        <end position="370"/>
    </location>
</feature>
<dbReference type="InterPro" id="IPR001296">
    <property type="entry name" value="Glyco_trans_1"/>
</dbReference>
<keyword evidence="3" id="KW-0328">Glycosyltransferase</keyword>
<dbReference type="AlphaFoldDB" id="A0A1S8NJA3"/>
<dbReference type="RefSeq" id="WP_077864244.1">
    <property type="nucleotide sequence ID" value="NZ_LZYZ01000001.1"/>
</dbReference>
<dbReference type="PANTHER" id="PTHR45947:SF15">
    <property type="entry name" value="TEICHURONIC ACID BIOSYNTHESIS GLYCOSYLTRANSFERASE TUAC-RELATED"/>
    <property type="match status" value="1"/>
</dbReference>
<dbReference type="PANTHER" id="PTHR45947">
    <property type="entry name" value="SULFOQUINOVOSYL TRANSFERASE SQD2"/>
    <property type="match status" value="1"/>
</dbReference>
<evidence type="ECO:0000313" key="3">
    <source>
        <dbReference type="EMBL" id="OOM16546.1"/>
    </source>
</evidence>
<keyword evidence="3" id="KW-0808">Transferase</keyword>
<dbReference type="Pfam" id="PF13439">
    <property type="entry name" value="Glyco_transf_4"/>
    <property type="match status" value="1"/>
</dbReference>
<evidence type="ECO:0000313" key="4">
    <source>
        <dbReference type="Proteomes" id="UP000191154"/>
    </source>
</evidence>
<dbReference type="Gene3D" id="3.40.50.2000">
    <property type="entry name" value="Glycogen Phosphorylase B"/>
    <property type="match status" value="2"/>
</dbReference>
<sequence>MKVTFLLNLDLEHKAGLYNAIHNRMRIQQKQFDSVFYNIITIDSKPLMLLKKIFKKKNIHNNIEPNETIIDGITYINIYYKNSISGKIFDYLRIDYFKYRKIINTIKDSIKDSDMIIAHFGYPHGRIAYYIDRIFNINYIVYYHGSDIHTFTTKNEKNRIIMFETMNKAKANIFVSNSLMKQVINMGYSKENLYSSCNGIDTNIFNMIDIRNKSSTRTVGFIGNLETIKRAEFLPEIFKNIKDKFDDVQFVVIGDGSLRKQMELKCSEYKLSVNFTGRLSQDKIVQLLNLMDILVLPSRKEAWGCVILEANACGVYCIGTDTGGIGESVGQYGILVENNDNIIVNDISKYAIEIMEKSIDRYKLSNRAKQFSWLNICEKEYELINNL</sequence>
<dbReference type="EMBL" id="LZYZ01000001">
    <property type="protein sequence ID" value="OOM16546.1"/>
    <property type="molecule type" value="Genomic_DNA"/>
</dbReference>
<dbReference type="InterPro" id="IPR050194">
    <property type="entry name" value="Glycosyltransferase_grp1"/>
</dbReference>
<name>A0A1S8NJA3_CLOSA</name>
<gene>
    <name evidence="3" type="primary">tuaC_1</name>
    <name evidence="3" type="ORF">CLOSAC_08170</name>
</gene>
<protein>
    <submittedName>
        <fullName evidence="3">Putative teichuronic acid biosynthesis glycosyltransferase TuaC</fullName>
        <ecNumber evidence="3">2.4.-.-</ecNumber>
    </submittedName>
</protein>
<dbReference type="GO" id="GO:0016757">
    <property type="term" value="F:glycosyltransferase activity"/>
    <property type="evidence" value="ECO:0007669"/>
    <property type="project" value="UniProtKB-KW"/>
</dbReference>
<dbReference type="InterPro" id="IPR028098">
    <property type="entry name" value="Glyco_trans_4-like_N"/>
</dbReference>
<dbReference type="SUPFAM" id="SSF53756">
    <property type="entry name" value="UDP-Glycosyltransferase/glycogen phosphorylase"/>
    <property type="match status" value="1"/>
</dbReference>